<organism evidence="1 2">
    <name type="scientific">Mesorhizobium kowhaii</name>
    <dbReference type="NCBI Taxonomy" id="1300272"/>
    <lineage>
        <taxon>Bacteria</taxon>
        <taxon>Pseudomonadati</taxon>
        <taxon>Pseudomonadota</taxon>
        <taxon>Alphaproteobacteria</taxon>
        <taxon>Hyphomicrobiales</taxon>
        <taxon>Phyllobacteriaceae</taxon>
        <taxon>Mesorhizobium</taxon>
    </lineage>
</organism>
<evidence type="ECO:0000313" key="2">
    <source>
        <dbReference type="Proteomes" id="UP000248616"/>
    </source>
</evidence>
<accession>A0A2W7BWU8</accession>
<dbReference type="OrthoDB" id="8281686at2"/>
<name>A0A2W7BWU8_9HYPH</name>
<dbReference type="AlphaFoldDB" id="A0A2W7BWU8"/>
<comment type="caution">
    <text evidence="1">The sequence shown here is derived from an EMBL/GenBank/DDBJ whole genome shotgun (WGS) entry which is preliminary data.</text>
</comment>
<dbReference type="Proteomes" id="UP000248616">
    <property type="component" value="Unassembled WGS sequence"/>
</dbReference>
<dbReference type="RefSeq" id="WP_111547272.1">
    <property type="nucleotide sequence ID" value="NZ_MZXV01000058.1"/>
</dbReference>
<evidence type="ECO:0000313" key="1">
    <source>
        <dbReference type="EMBL" id="PZV35345.1"/>
    </source>
</evidence>
<reference evidence="2" key="1">
    <citation type="submission" date="2017-03" db="EMBL/GenBank/DDBJ databases">
        <authorList>
            <person name="Safronova V.I."/>
            <person name="Sazanova A.L."/>
            <person name="Chirak E.R."/>
        </authorList>
    </citation>
    <scope>NUCLEOTIDE SEQUENCE [LARGE SCALE GENOMIC DNA]</scope>
    <source>
        <strain evidence="2">Ach-343</strain>
    </source>
</reference>
<protein>
    <submittedName>
        <fullName evidence="1">Uncharacterized protein</fullName>
    </submittedName>
</protein>
<keyword evidence="2" id="KW-1185">Reference proteome</keyword>
<sequence>MKHQTIEQLQIVAEIDQAYPRQAMSRSQRLERWAELLERNPDRRLSTLPQTEYQPVRARGAMRGDGSPISVAFEDPVLRAAGLENDNYGEAKRFFELTDRQLHEIICYCHFGATVSAVTAARHIRAAIAGRQPGMFARMREAFVGYGAVSQHF</sequence>
<dbReference type="EMBL" id="MZXV01000058">
    <property type="protein sequence ID" value="PZV35345.1"/>
    <property type="molecule type" value="Genomic_DNA"/>
</dbReference>
<proteinExistence type="predicted"/>
<gene>
    <name evidence="1" type="ORF">B5V02_27595</name>
</gene>